<dbReference type="InterPro" id="IPR027417">
    <property type="entry name" value="P-loop_NTPase"/>
</dbReference>
<comment type="cofactor">
    <cofactor evidence="3">
        <name>Zn(2+)</name>
        <dbReference type="ChEBI" id="CHEBI:29105"/>
    </cofactor>
    <text evidence="3">Binds 1 zinc ion per subunit.</text>
</comment>
<accession>A0ABY1ZLW3</accession>
<dbReference type="PROSITE" id="PS51721">
    <property type="entry name" value="G_CP"/>
    <property type="match status" value="1"/>
</dbReference>
<feature type="domain" description="CP-type G" evidence="5">
    <location>
        <begin position="116"/>
        <end position="276"/>
    </location>
</feature>
<comment type="function">
    <text evidence="3">One of several proteins that assist in the late maturation steps of the functional core of the 30S ribosomal subunit. Helps release RbfA from mature subunits. May play a role in the assembly of ribosomal proteins into the subunit. Circularly permuted GTPase that catalyzes slow GTP hydrolysis, GTPase activity is stimulated by the 30S ribosomal subunit.</text>
</comment>
<feature type="domain" description="EngC GTPase" evidence="4">
    <location>
        <begin position="124"/>
        <end position="274"/>
    </location>
</feature>
<proteinExistence type="inferred from homology"/>
<feature type="binding site" evidence="3">
    <location>
        <position position="307"/>
    </location>
    <ligand>
        <name>Zn(2+)</name>
        <dbReference type="ChEBI" id="CHEBI:29105"/>
    </ligand>
</feature>
<evidence type="ECO:0000313" key="6">
    <source>
        <dbReference type="EMBL" id="TBW56870.1"/>
    </source>
</evidence>
<sequence length="344" mass="38797">MAKRRLNRQQKWRIEKIQGERAARASRRDRDIDRQLQAGELGDEQSGLIIAHFGKQIDVEALEGEHRGEVIRCHVRANLGSLVTGDRVIWRPGSNDLGVIVAQQERDNLLQRPDKFGQLKPVAANIDQIILVIAPEPEPHDNLIDRYLVAAENCDIRPVLLLNKTDLINDTNRASVAALLDRYARLGYQIEQTSAHRAPEDDHTIDNLLKTRTSVFVGQSGVGKSSIIRRLLGDESIRIGAVSESTGKGVHTTTTARLFHLDCGGNLIDSPGIREFGLWHMGVEHLEYGFREIRPLIGTCRFRNCRHQAEPGCALLEAEEKGEISPERMQSFRRIYTEIENSDW</sequence>
<keyword evidence="3" id="KW-0479">Metal-binding</keyword>
<dbReference type="InterPro" id="IPR030378">
    <property type="entry name" value="G_CP_dom"/>
</dbReference>
<protein>
    <recommendedName>
        <fullName evidence="3">Small ribosomal subunit biogenesis GTPase RsgA</fullName>
        <ecNumber evidence="3">3.6.1.-</ecNumber>
    </recommendedName>
</protein>
<dbReference type="Pfam" id="PF03193">
    <property type="entry name" value="RsgA_GTPase"/>
    <property type="match status" value="1"/>
</dbReference>
<keyword evidence="2 3" id="KW-0342">GTP-binding</keyword>
<dbReference type="NCBIfam" id="TIGR00157">
    <property type="entry name" value="ribosome small subunit-dependent GTPase A"/>
    <property type="match status" value="1"/>
</dbReference>
<dbReference type="InterPro" id="IPR012340">
    <property type="entry name" value="NA-bd_OB-fold"/>
</dbReference>
<dbReference type="Gene3D" id="2.40.50.140">
    <property type="entry name" value="Nucleic acid-binding proteins"/>
    <property type="match status" value="1"/>
</dbReference>
<keyword evidence="3" id="KW-0378">Hydrolase</keyword>
<reference evidence="6 7" key="1">
    <citation type="submission" date="2019-02" db="EMBL/GenBank/DDBJ databases">
        <title>Marinobacter halodurans sp. nov., a marine bacterium isolated from sea tidal flat.</title>
        <authorList>
            <person name="Yoo Y."/>
            <person name="Lee D.W."/>
            <person name="Kim B.S."/>
            <person name="Kim J.-J."/>
        </authorList>
    </citation>
    <scope>NUCLEOTIDE SEQUENCE [LARGE SCALE GENOMIC DNA]</scope>
    <source>
        <strain evidence="6 7">YJ-S3-2</strain>
    </source>
</reference>
<comment type="similarity">
    <text evidence="3">Belongs to the TRAFAC class YlqF/YawG GTPase family. RsgA subfamily.</text>
</comment>
<gene>
    <name evidence="3 6" type="primary">rsgA</name>
    <name evidence="6" type="ORF">EZI54_07935</name>
</gene>
<dbReference type="InterPro" id="IPR004881">
    <property type="entry name" value="Ribosome_biogen_GTPase_RsgA"/>
</dbReference>
<evidence type="ECO:0000256" key="1">
    <source>
        <dbReference type="ARBA" id="ARBA00022741"/>
    </source>
</evidence>
<keyword evidence="3" id="KW-0862">Zinc</keyword>
<organism evidence="6 7">
    <name type="scientific">Marinobacter halodurans</name>
    <dbReference type="NCBI Taxonomy" id="2528979"/>
    <lineage>
        <taxon>Bacteria</taxon>
        <taxon>Pseudomonadati</taxon>
        <taxon>Pseudomonadota</taxon>
        <taxon>Gammaproteobacteria</taxon>
        <taxon>Pseudomonadales</taxon>
        <taxon>Marinobacteraceae</taxon>
        <taxon>Marinobacter</taxon>
    </lineage>
</organism>
<feature type="binding site" evidence="3">
    <location>
        <position position="305"/>
    </location>
    <ligand>
        <name>Zn(2+)</name>
        <dbReference type="ChEBI" id="CHEBI:29105"/>
    </ligand>
</feature>
<keyword evidence="1 3" id="KW-0547">Nucleotide-binding</keyword>
<keyword evidence="3" id="KW-0694">RNA-binding</keyword>
<dbReference type="HAMAP" id="MF_01820">
    <property type="entry name" value="GTPase_RsgA"/>
    <property type="match status" value="1"/>
</dbReference>
<dbReference type="CDD" id="cd01854">
    <property type="entry name" value="YjeQ_EngC"/>
    <property type="match status" value="1"/>
</dbReference>
<dbReference type="RefSeq" id="WP_131480767.1">
    <property type="nucleotide sequence ID" value="NZ_SJDL01000009.1"/>
</dbReference>
<dbReference type="Gene3D" id="1.10.40.50">
    <property type="entry name" value="Probable gtpase engc, domain 3"/>
    <property type="match status" value="1"/>
</dbReference>
<feature type="binding site" evidence="3">
    <location>
        <begin position="163"/>
        <end position="166"/>
    </location>
    <ligand>
        <name>GTP</name>
        <dbReference type="ChEBI" id="CHEBI:37565"/>
    </ligand>
</feature>
<dbReference type="EC" id="3.6.1.-" evidence="3"/>
<evidence type="ECO:0000313" key="7">
    <source>
        <dbReference type="Proteomes" id="UP000313645"/>
    </source>
</evidence>
<comment type="subunit">
    <text evidence="3">Monomer. Associates with 30S ribosomal subunit, binds 16S rRNA.</text>
</comment>
<evidence type="ECO:0000256" key="2">
    <source>
        <dbReference type="ARBA" id="ARBA00023134"/>
    </source>
</evidence>
<feature type="binding site" evidence="3">
    <location>
        <begin position="218"/>
        <end position="226"/>
    </location>
    <ligand>
        <name>GTP</name>
        <dbReference type="ChEBI" id="CHEBI:37565"/>
    </ligand>
</feature>
<name>A0ABY1ZLW3_9GAMM</name>
<dbReference type="SUPFAM" id="SSF52540">
    <property type="entry name" value="P-loop containing nucleoside triphosphate hydrolases"/>
    <property type="match status" value="1"/>
</dbReference>
<dbReference type="InterPro" id="IPR010914">
    <property type="entry name" value="RsgA_GTPase_dom"/>
</dbReference>
<comment type="subcellular location">
    <subcellularLocation>
        <location evidence="3">Cytoplasm</location>
    </subcellularLocation>
</comment>
<keyword evidence="3" id="KW-0690">Ribosome biogenesis</keyword>
<dbReference type="PANTHER" id="PTHR32120:SF11">
    <property type="entry name" value="SMALL RIBOSOMAL SUBUNIT BIOGENESIS GTPASE RSGA 1, MITOCHONDRIAL-RELATED"/>
    <property type="match status" value="1"/>
</dbReference>
<dbReference type="PANTHER" id="PTHR32120">
    <property type="entry name" value="SMALL RIBOSOMAL SUBUNIT BIOGENESIS GTPASE RSGA"/>
    <property type="match status" value="1"/>
</dbReference>
<dbReference type="EMBL" id="SJDL01000009">
    <property type="protein sequence ID" value="TBW56870.1"/>
    <property type="molecule type" value="Genomic_DNA"/>
</dbReference>
<dbReference type="Gene3D" id="3.40.50.300">
    <property type="entry name" value="P-loop containing nucleotide triphosphate hydrolases"/>
    <property type="match status" value="1"/>
</dbReference>
<feature type="binding site" evidence="3">
    <location>
        <position position="313"/>
    </location>
    <ligand>
        <name>Zn(2+)</name>
        <dbReference type="ChEBI" id="CHEBI:29105"/>
    </ligand>
</feature>
<comment type="caution">
    <text evidence="6">The sequence shown here is derived from an EMBL/GenBank/DDBJ whole genome shotgun (WGS) entry which is preliminary data.</text>
</comment>
<dbReference type="PROSITE" id="PS50936">
    <property type="entry name" value="ENGC_GTPASE"/>
    <property type="match status" value="1"/>
</dbReference>
<evidence type="ECO:0000259" key="5">
    <source>
        <dbReference type="PROSITE" id="PS51721"/>
    </source>
</evidence>
<keyword evidence="7" id="KW-1185">Reference proteome</keyword>
<keyword evidence="3" id="KW-0699">rRNA-binding</keyword>
<dbReference type="SUPFAM" id="SSF50249">
    <property type="entry name" value="Nucleic acid-binding proteins"/>
    <property type="match status" value="1"/>
</dbReference>
<feature type="binding site" evidence="3">
    <location>
        <position position="300"/>
    </location>
    <ligand>
        <name>Zn(2+)</name>
        <dbReference type="ChEBI" id="CHEBI:29105"/>
    </ligand>
</feature>
<evidence type="ECO:0000256" key="3">
    <source>
        <dbReference type="HAMAP-Rule" id="MF_01820"/>
    </source>
</evidence>
<keyword evidence="3" id="KW-0963">Cytoplasm</keyword>
<evidence type="ECO:0000259" key="4">
    <source>
        <dbReference type="PROSITE" id="PS50936"/>
    </source>
</evidence>
<dbReference type="NCBIfam" id="NF008931">
    <property type="entry name" value="PRK12288.1"/>
    <property type="match status" value="1"/>
</dbReference>
<dbReference type="Proteomes" id="UP000313645">
    <property type="component" value="Unassembled WGS sequence"/>
</dbReference>